<feature type="chain" id="PRO_5046904848" description="Gram-positive cocci surface proteins LPxTG domain-containing protein" evidence="3">
    <location>
        <begin position="23"/>
        <end position="258"/>
    </location>
</feature>
<feature type="signal peptide" evidence="3">
    <location>
        <begin position="1"/>
        <end position="22"/>
    </location>
</feature>
<protein>
    <recommendedName>
        <fullName evidence="6">Gram-positive cocci surface proteins LPxTG domain-containing protein</fullName>
    </recommendedName>
</protein>
<gene>
    <name evidence="4" type="ORF">RND61_03975</name>
</gene>
<evidence type="ECO:0000256" key="1">
    <source>
        <dbReference type="SAM" id="MobiDB-lite"/>
    </source>
</evidence>
<feature type="region of interest" description="Disordered" evidence="1">
    <location>
        <begin position="197"/>
        <end position="219"/>
    </location>
</feature>
<keyword evidence="3" id="KW-0732">Signal</keyword>
<comment type="caution">
    <text evidence="4">The sequence shown here is derived from an EMBL/GenBank/DDBJ whole genome shotgun (WGS) entry which is preliminary data.</text>
</comment>
<organism evidence="4 5">
    <name type="scientific">Streptomyces tamarix</name>
    <dbReference type="NCBI Taxonomy" id="3078565"/>
    <lineage>
        <taxon>Bacteria</taxon>
        <taxon>Bacillati</taxon>
        <taxon>Actinomycetota</taxon>
        <taxon>Actinomycetes</taxon>
        <taxon>Kitasatosporales</taxon>
        <taxon>Streptomycetaceae</taxon>
        <taxon>Streptomyces</taxon>
    </lineage>
</organism>
<keyword evidence="5" id="KW-1185">Reference proteome</keyword>
<reference evidence="4 5" key="1">
    <citation type="submission" date="2023-09" db="EMBL/GenBank/DDBJ databases">
        <title>Streptomyces sp. nov.: A antagonism against Alternaria gaisen Producing Streptochlin, Isolated from Tamarix root soil.</title>
        <authorList>
            <person name="Chen Y."/>
        </authorList>
    </citation>
    <scope>NUCLEOTIDE SEQUENCE [LARGE SCALE GENOMIC DNA]</scope>
    <source>
        <strain evidence="4 5">TRM76323</strain>
    </source>
</reference>
<dbReference type="Proteomes" id="UP001250181">
    <property type="component" value="Unassembled WGS sequence"/>
</dbReference>
<accession>A0ABU3QEM2</accession>
<evidence type="ECO:0008006" key="6">
    <source>
        <dbReference type="Google" id="ProtNLM"/>
    </source>
</evidence>
<feature type="transmembrane region" description="Helical" evidence="2">
    <location>
        <begin position="226"/>
        <end position="247"/>
    </location>
</feature>
<sequence>MRVRTALAASAALAVLAIPAPAPFPAPAAHAGPRADVAVAGREPNCGDPKAAVFPLRTRITGGPAAYEPGAAPRTWYVELTNTTRRPCHNIHPVIVLTDASGRLTPAGVRMAFSTAAGGGPRPVRVEHTDHREIVGVLDDDTDRAFAGFTVPPSGTVRVPVHLAFAAGAHPDEVTATAAVVQRRGDDGDWVGTSPPYRFALTGPEPSRTAPPGELAGTGRRATSHLLPLAATAAACLVLGAAAVHLSRTRIRPRSRRR</sequence>
<evidence type="ECO:0000313" key="4">
    <source>
        <dbReference type="EMBL" id="MDT9681233.1"/>
    </source>
</evidence>
<evidence type="ECO:0000256" key="2">
    <source>
        <dbReference type="SAM" id="Phobius"/>
    </source>
</evidence>
<proteinExistence type="predicted"/>
<evidence type="ECO:0000313" key="5">
    <source>
        <dbReference type="Proteomes" id="UP001250181"/>
    </source>
</evidence>
<keyword evidence="2" id="KW-0812">Transmembrane</keyword>
<name>A0ABU3QEM2_9ACTN</name>
<dbReference type="EMBL" id="JAWCTQ010000003">
    <property type="protein sequence ID" value="MDT9681233.1"/>
    <property type="molecule type" value="Genomic_DNA"/>
</dbReference>
<keyword evidence="2" id="KW-0472">Membrane</keyword>
<dbReference type="RefSeq" id="WP_315876241.1">
    <property type="nucleotide sequence ID" value="NZ_JAWCTQ010000003.1"/>
</dbReference>
<evidence type="ECO:0000256" key="3">
    <source>
        <dbReference type="SAM" id="SignalP"/>
    </source>
</evidence>
<keyword evidence="2" id="KW-1133">Transmembrane helix</keyword>